<keyword evidence="2" id="KW-1185">Reference proteome</keyword>
<comment type="caution">
    <text evidence="1">The sequence shown here is derived from an EMBL/GenBank/DDBJ whole genome shotgun (WGS) entry which is preliminary data.</text>
</comment>
<proteinExistence type="predicted"/>
<evidence type="ECO:0000313" key="2">
    <source>
        <dbReference type="Proteomes" id="UP000318103"/>
    </source>
</evidence>
<dbReference type="SUPFAM" id="SSF52518">
    <property type="entry name" value="Thiamin diphosphate-binding fold (THDP-binding)"/>
    <property type="match status" value="1"/>
</dbReference>
<evidence type="ECO:0000313" key="1">
    <source>
        <dbReference type="EMBL" id="TQK86646.1"/>
    </source>
</evidence>
<dbReference type="EMBL" id="VFNX01000002">
    <property type="protein sequence ID" value="TQK86646.1"/>
    <property type="molecule type" value="Genomic_DNA"/>
</dbReference>
<name>A0A542TII3_9ACTN</name>
<protein>
    <recommendedName>
        <fullName evidence="3">Thiamine pyrophosphate-dependent enzyme</fullName>
    </recommendedName>
</protein>
<dbReference type="RefSeq" id="WP_055706017.1">
    <property type="nucleotide sequence ID" value="NZ_JBPJFI010000001.1"/>
</dbReference>
<dbReference type="PANTHER" id="PTHR42981:SF2">
    <property type="entry name" value="PYRUVATE DEHYDROGENASE [UBIQUINONE]"/>
    <property type="match status" value="1"/>
</dbReference>
<dbReference type="AlphaFoldDB" id="A0A542TII3"/>
<dbReference type="Gene3D" id="3.40.50.970">
    <property type="match status" value="1"/>
</dbReference>
<evidence type="ECO:0008006" key="3">
    <source>
        <dbReference type="Google" id="ProtNLM"/>
    </source>
</evidence>
<dbReference type="Proteomes" id="UP000318103">
    <property type="component" value="Unassembled WGS sequence"/>
</dbReference>
<dbReference type="InterPro" id="IPR029061">
    <property type="entry name" value="THDP-binding"/>
</dbReference>
<dbReference type="PANTHER" id="PTHR42981">
    <property type="entry name" value="PYRUVATE DEHYDROGENASE [UBIQUINONE]"/>
    <property type="match status" value="1"/>
</dbReference>
<sequence length="183" mass="19770">MGNVSEAVAARLRAWGVERVYGVPGLQVDPPAGGLNELITVRRHLDRLAGLPPLEFCVLDNGDLNRLTWQRRAAAGDPLIPLSAEVPALPYAERARLAGLPAVRCDRPRHVASVWADVLRQLGPVLLEFVVDGGAGPAIPPGAGDDALEAGRSVRVLALGELHARVCPVRTFIPRRRRAARWR</sequence>
<dbReference type="GO" id="GO:0000287">
    <property type="term" value="F:magnesium ion binding"/>
    <property type="evidence" value="ECO:0007669"/>
    <property type="project" value="UniProtKB-ARBA"/>
</dbReference>
<organism evidence="1 2">
    <name type="scientific">Streptomyces puniciscabiei</name>
    <dbReference type="NCBI Taxonomy" id="164348"/>
    <lineage>
        <taxon>Bacteria</taxon>
        <taxon>Bacillati</taxon>
        <taxon>Actinomycetota</taxon>
        <taxon>Actinomycetes</taxon>
        <taxon>Kitasatosporales</taxon>
        <taxon>Streptomycetaceae</taxon>
        <taxon>Streptomyces</taxon>
    </lineage>
</organism>
<accession>A0A542TII3</accession>
<dbReference type="InterPro" id="IPR047211">
    <property type="entry name" value="POXB-like"/>
</dbReference>
<gene>
    <name evidence="1" type="ORF">FB563_6793</name>
</gene>
<reference evidence="1 2" key="1">
    <citation type="submission" date="2019-06" db="EMBL/GenBank/DDBJ databases">
        <title>Sequencing the genomes of 1000 actinobacteria strains.</title>
        <authorList>
            <person name="Klenk H.-P."/>
        </authorList>
    </citation>
    <scope>NUCLEOTIDE SEQUENCE [LARGE SCALE GENOMIC DNA]</scope>
    <source>
        <strain evidence="1 2">DSM 41929</strain>
    </source>
</reference>